<feature type="domain" description="PAC" evidence="7">
    <location>
        <begin position="115"/>
        <end position="166"/>
    </location>
</feature>
<dbReference type="Pfam" id="PF13188">
    <property type="entry name" value="PAS_8"/>
    <property type="match status" value="1"/>
</dbReference>
<dbReference type="InterPro" id="IPR000700">
    <property type="entry name" value="PAS-assoc_C"/>
</dbReference>
<dbReference type="Gene3D" id="3.30.450.20">
    <property type="entry name" value="PAS domain"/>
    <property type="match status" value="2"/>
</dbReference>
<dbReference type="AlphaFoldDB" id="X1FU32"/>
<dbReference type="InterPro" id="IPR000014">
    <property type="entry name" value="PAS"/>
</dbReference>
<evidence type="ECO:0000259" key="6">
    <source>
        <dbReference type="PROSITE" id="PS50112"/>
    </source>
</evidence>
<comment type="caution">
    <text evidence="8">The sequence shown here is derived from an EMBL/GenBank/DDBJ whole genome shotgun (WGS) entry which is preliminary data.</text>
</comment>
<comment type="catalytic activity">
    <reaction evidence="1">
        <text>ATP + protein L-histidine = ADP + protein N-phospho-L-histidine.</text>
        <dbReference type="EC" id="2.7.13.3"/>
    </reaction>
</comment>
<evidence type="ECO:0000256" key="3">
    <source>
        <dbReference type="ARBA" id="ARBA00022553"/>
    </source>
</evidence>
<evidence type="ECO:0000259" key="7">
    <source>
        <dbReference type="PROSITE" id="PS50113"/>
    </source>
</evidence>
<evidence type="ECO:0000256" key="2">
    <source>
        <dbReference type="ARBA" id="ARBA00012438"/>
    </source>
</evidence>
<protein>
    <recommendedName>
        <fullName evidence="2">histidine kinase</fullName>
        <ecNumber evidence="2">2.7.13.3</ecNumber>
    </recommendedName>
</protein>
<evidence type="ECO:0000256" key="5">
    <source>
        <dbReference type="ARBA" id="ARBA00022777"/>
    </source>
</evidence>
<dbReference type="PROSITE" id="PS50112">
    <property type="entry name" value="PAS"/>
    <property type="match status" value="1"/>
</dbReference>
<dbReference type="InterPro" id="IPR035965">
    <property type="entry name" value="PAS-like_dom_sf"/>
</dbReference>
<feature type="non-terminal residue" evidence="8">
    <location>
        <position position="216"/>
    </location>
</feature>
<dbReference type="InterPro" id="IPR052162">
    <property type="entry name" value="Sensor_kinase/Photoreceptor"/>
</dbReference>
<keyword evidence="3" id="KW-0597">Phosphoprotein</keyword>
<dbReference type="PANTHER" id="PTHR43304">
    <property type="entry name" value="PHYTOCHROME-LIKE PROTEIN CPH1"/>
    <property type="match status" value="1"/>
</dbReference>
<dbReference type="Pfam" id="PF13426">
    <property type="entry name" value="PAS_9"/>
    <property type="match status" value="1"/>
</dbReference>
<dbReference type="GO" id="GO:0004673">
    <property type="term" value="F:protein histidine kinase activity"/>
    <property type="evidence" value="ECO:0007669"/>
    <property type="project" value="UniProtKB-EC"/>
</dbReference>
<keyword evidence="5" id="KW-0418">Kinase</keyword>
<gene>
    <name evidence="8" type="ORF">S03H2_23810</name>
</gene>
<dbReference type="CDD" id="cd00130">
    <property type="entry name" value="PAS"/>
    <property type="match status" value="1"/>
</dbReference>
<reference evidence="8" key="1">
    <citation type="journal article" date="2014" name="Front. Microbiol.">
        <title>High frequency of phylogenetically diverse reductive dehalogenase-homologous genes in deep subseafloor sedimentary metagenomes.</title>
        <authorList>
            <person name="Kawai M."/>
            <person name="Futagami T."/>
            <person name="Toyoda A."/>
            <person name="Takaki Y."/>
            <person name="Nishi S."/>
            <person name="Hori S."/>
            <person name="Arai W."/>
            <person name="Tsubouchi T."/>
            <person name="Morono Y."/>
            <person name="Uchiyama I."/>
            <person name="Ito T."/>
            <person name="Fujiyama A."/>
            <person name="Inagaki F."/>
            <person name="Takami H."/>
        </authorList>
    </citation>
    <scope>NUCLEOTIDE SEQUENCE</scope>
    <source>
        <strain evidence="8">Expedition CK06-06</strain>
    </source>
</reference>
<sequence>DKKNQQKLIIRLRDISKIKELEIKLEETENYIKKISKLEDSEKKYRDNAELLPDVIFEIDLNLTLTYVNSIAFDKFGYTKEDLRAGLKITQIVDPESLEEVSKNIKLLLKGRDTLPHKYLLVKKDGSKFYAMVHSKPILKNEQIIGIRGTITDINNLVLAEKELKESEEKFRTIAEQSLMGICIIQDFEIKYLNHQMAEIYGYPIDEVKRWKPKEF</sequence>
<dbReference type="EMBL" id="BARU01013077">
    <property type="protein sequence ID" value="GAH32864.1"/>
    <property type="molecule type" value="Genomic_DNA"/>
</dbReference>
<accession>X1FU32</accession>
<organism evidence="8">
    <name type="scientific">marine sediment metagenome</name>
    <dbReference type="NCBI Taxonomy" id="412755"/>
    <lineage>
        <taxon>unclassified sequences</taxon>
        <taxon>metagenomes</taxon>
        <taxon>ecological metagenomes</taxon>
    </lineage>
</organism>
<dbReference type="NCBIfam" id="TIGR00229">
    <property type="entry name" value="sensory_box"/>
    <property type="match status" value="2"/>
</dbReference>
<feature type="non-terminal residue" evidence="8">
    <location>
        <position position="1"/>
    </location>
</feature>
<feature type="domain" description="PAS" evidence="6">
    <location>
        <begin position="41"/>
        <end position="112"/>
    </location>
</feature>
<dbReference type="EC" id="2.7.13.3" evidence="2"/>
<dbReference type="PANTHER" id="PTHR43304:SF1">
    <property type="entry name" value="PAC DOMAIN-CONTAINING PROTEIN"/>
    <property type="match status" value="1"/>
</dbReference>
<proteinExistence type="predicted"/>
<name>X1FU32_9ZZZZ</name>
<dbReference type="SMART" id="SM00091">
    <property type="entry name" value="PAS"/>
    <property type="match status" value="1"/>
</dbReference>
<keyword evidence="4" id="KW-0808">Transferase</keyword>
<dbReference type="SUPFAM" id="SSF55785">
    <property type="entry name" value="PYP-like sensor domain (PAS domain)"/>
    <property type="match status" value="2"/>
</dbReference>
<evidence type="ECO:0000313" key="8">
    <source>
        <dbReference type="EMBL" id="GAH32864.1"/>
    </source>
</evidence>
<evidence type="ECO:0000256" key="4">
    <source>
        <dbReference type="ARBA" id="ARBA00022679"/>
    </source>
</evidence>
<evidence type="ECO:0000256" key="1">
    <source>
        <dbReference type="ARBA" id="ARBA00000085"/>
    </source>
</evidence>
<dbReference type="PROSITE" id="PS50113">
    <property type="entry name" value="PAC"/>
    <property type="match status" value="1"/>
</dbReference>